<comment type="caution">
    <text evidence="8">The sequence shown here is derived from an EMBL/GenBank/DDBJ whole genome shotgun (WGS) entry which is preliminary data.</text>
</comment>
<keyword evidence="9" id="KW-1185">Reference proteome</keyword>
<evidence type="ECO:0000256" key="2">
    <source>
        <dbReference type="ARBA" id="ARBA00022692"/>
    </source>
</evidence>
<dbReference type="PANTHER" id="PTHR33048">
    <property type="entry name" value="PTH11-LIKE INTEGRAL MEMBRANE PROTEIN (AFU_ORTHOLOGUE AFUA_5G11245)"/>
    <property type="match status" value="1"/>
</dbReference>
<keyword evidence="4 6" id="KW-0472">Membrane</keyword>
<protein>
    <recommendedName>
        <fullName evidence="7">Rhodopsin domain-containing protein</fullName>
    </recommendedName>
</protein>
<feature type="transmembrane region" description="Helical" evidence="6">
    <location>
        <begin position="104"/>
        <end position="128"/>
    </location>
</feature>
<reference evidence="8" key="1">
    <citation type="journal article" date="2020" name="bioRxiv">
        <title>Whole genome comparisons of ergot fungi reveals the divergence and evolution of species within the genus Claviceps are the result of varying mechanisms driving genome evolution and host range expansion.</title>
        <authorList>
            <person name="Wyka S.A."/>
            <person name="Mondo S.J."/>
            <person name="Liu M."/>
            <person name="Dettman J."/>
            <person name="Nalam V."/>
            <person name="Broders K.D."/>
        </authorList>
    </citation>
    <scope>NUCLEOTIDE SEQUENCE</scope>
    <source>
        <strain evidence="8">CCC 489</strain>
    </source>
</reference>
<accession>A0A8K0J901</accession>
<dbReference type="AlphaFoldDB" id="A0A8K0J901"/>
<gene>
    <name evidence="8" type="ORF">E4U42_001841</name>
</gene>
<keyword evidence="2 6" id="KW-0812">Transmembrane</keyword>
<dbReference type="EMBL" id="SRPY01000159">
    <property type="protein sequence ID" value="KAG5927754.1"/>
    <property type="molecule type" value="Genomic_DNA"/>
</dbReference>
<dbReference type="Proteomes" id="UP000811619">
    <property type="component" value="Unassembled WGS sequence"/>
</dbReference>
<dbReference type="Pfam" id="PF20684">
    <property type="entry name" value="Fung_rhodopsin"/>
    <property type="match status" value="1"/>
</dbReference>
<dbReference type="InterPro" id="IPR049326">
    <property type="entry name" value="Rhodopsin_dom_fungi"/>
</dbReference>
<evidence type="ECO:0000256" key="3">
    <source>
        <dbReference type="ARBA" id="ARBA00022989"/>
    </source>
</evidence>
<evidence type="ECO:0000313" key="9">
    <source>
        <dbReference type="Proteomes" id="UP000811619"/>
    </source>
</evidence>
<evidence type="ECO:0000259" key="7">
    <source>
        <dbReference type="Pfam" id="PF20684"/>
    </source>
</evidence>
<comment type="similarity">
    <text evidence="5">Belongs to the SAT4 family.</text>
</comment>
<organism evidence="8 9">
    <name type="scientific">Claviceps africana</name>
    <dbReference type="NCBI Taxonomy" id="83212"/>
    <lineage>
        <taxon>Eukaryota</taxon>
        <taxon>Fungi</taxon>
        <taxon>Dikarya</taxon>
        <taxon>Ascomycota</taxon>
        <taxon>Pezizomycotina</taxon>
        <taxon>Sordariomycetes</taxon>
        <taxon>Hypocreomycetidae</taxon>
        <taxon>Hypocreales</taxon>
        <taxon>Clavicipitaceae</taxon>
        <taxon>Claviceps</taxon>
    </lineage>
</organism>
<evidence type="ECO:0000256" key="1">
    <source>
        <dbReference type="ARBA" id="ARBA00004141"/>
    </source>
</evidence>
<proteinExistence type="inferred from homology"/>
<dbReference type="OrthoDB" id="3903189at2759"/>
<evidence type="ECO:0000256" key="4">
    <source>
        <dbReference type="ARBA" id="ARBA00023136"/>
    </source>
</evidence>
<dbReference type="GO" id="GO:0016020">
    <property type="term" value="C:membrane"/>
    <property type="evidence" value="ECO:0007669"/>
    <property type="project" value="UniProtKB-SubCell"/>
</dbReference>
<feature type="transmembrane region" description="Helical" evidence="6">
    <location>
        <begin position="53"/>
        <end position="72"/>
    </location>
</feature>
<name>A0A8K0J901_9HYPO</name>
<sequence>MGLVWPDVAGGHNENVRYPSSCIQHDETYHSHVLRASQILLRGSLKKLKLDDYLMAVIMFTDTILVVVINIISNTNSNLIDPSQPTSLSPDDILERDMTLKSNLVVKLAAGYVALGFVLMEILYLGVWCRPFNQYWTVPPISTQCSAATYHLITNAVLNVSSDIMIILIPLPVFLQSQLAIKKKIILMGVFALGVFTILSAILNKYHSFKDPFSSEWIFWYIRESSTAIIVANLPLTWTVFRRLFNLGSFNRSEYSSKVRCAKSSYISRSHVTCPRNQSQKYMNQDDVNGNNAGRSEENIAQSYGISLKIYQRHDVQVSSERAPFDTLTDALTTTTVIQGGQPREFSHADDVADADTSSADRSYPVVNVTQGV</sequence>
<feature type="transmembrane region" description="Helical" evidence="6">
    <location>
        <begin position="148"/>
        <end position="173"/>
    </location>
</feature>
<evidence type="ECO:0000256" key="5">
    <source>
        <dbReference type="ARBA" id="ARBA00038359"/>
    </source>
</evidence>
<dbReference type="InterPro" id="IPR052337">
    <property type="entry name" value="SAT4-like"/>
</dbReference>
<comment type="subcellular location">
    <subcellularLocation>
        <location evidence="1">Membrane</location>
        <topology evidence="1">Multi-pass membrane protein</topology>
    </subcellularLocation>
</comment>
<keyword evidence="3 6" id="KW-1133">Transmembrane helix</keyword>
<feature type="domain" description="Rhodopsin" evidence="7">
    <location>
        <begin position="106"/>
        <end position="243"/>
    </location>
</feature>
<feature type="transmembrane region" description="Helical" evidence="6">
    <location>
        <begin position="218"/>
        <end position="241"/>
    </location>
</feature>
<evidence type="ECO:0000313" key="8">
    <source>
        <dbReference type="EMBL" id="KAG5927754.1"/>
    </source>
</evidence>
<evidence type="ECO:0000256" key="6">
    <source>
        <dbReference type="SAM" id="Phobius"/>
    </source>
</evidence>
<feature type="transmembrane region" description="Helical" evidence="6">
    <location>
        <begin position="185"/>
        <end position="206"/>
    </location>
</feature>
<dbReference type="PANTHER" id="PTHR33048:SF30">
    <property type="entry name" value="FAMILY DECARBOXYLASE, PUTATIVE (AFU_ORTHOLOGUE AFUA_7G00920)-RELATED"/>
    <property type="match status" value="1"/>
</dbReference>